<reference evidence="4 5" key="1">
    <citation type="submission" date="2023-05" db="EMBL/GenBank/DDBJ databases">
        <title>Glutamicibacter sp. B1, complete genome.</title>
        <authorList>
            <person name="Long Y.H."/>
            <person name="Fang T."/>
            <person name="Li X.Y."/>
        </authorList>
    </citation>
    <scope>NUCLEOTIDE SEQUENCE [LARGE SCALE GENOMIC DNA]</scope>
    <source>
        <strain evidence="4 5">B1</strain>
    </source>
</reference>
<feature type="signal peptide" evidence="2">
    <location>
        <begin position="1"/>
        <end position="26"/>
    </location>
</feature>
<dbReference type="Proteomes" id="UP001486888">
    <property type="component" value="Chromosome"/>
</dbReference>
<feature type="chain" id="PRO_5043324527" evidence="2">
    <location>
        <begin position="27"/>
        <end position="368"/>
    </location>
</feature>
<protein>
    <submittedName>
        <fullName evidence="4">ABC transporter substrate-binding protein</fullName>
    </submittedName>
</protein>
<feature type="domain" description="Fe/B12 periplasmic-binding" evidence="3">
    <location>
        <begin position="100"/>
        <end position="363"/>
    </location>
</feature>
<proteinExistence type="inferred from homology"/>
<evidence type="ECO:0000313" key="5">
    <source>
        <dbReference type="Proteomes" id="UP001486888"/>
    </source>
</evidence>
<organism evidence="4 5">
    <name type="scientific">Glutamicibacter ectropisis</name>
    <dbReference type="NCBI Taxonomy" id="3046593"/>
    <lineage>
        <taxon>Bacteria</taxon>
        <taxon>Bacillati</taxon>
        <taxon>Actinomycetota</taxon>
        <taxon>Actinomycetes</taxon>
        <taxon>Micrococcales</taxon>
        <taxon>Micrococcaceae</taxon>
        <taxon>Glutamicibacter</taxon>
    </lineage>
</organism>
<dbReference type="InterPro" id="IPR002491">
    <property type="entry name" value="ABC_transptr_periplasmic_BD"/>
</dbReference>
<dbReference type="InterPro" id="IPR050902">
    <property type="entry name" value="ABC_Transporter_SBP"/>
</dbReference>
<evidence type="ECO:0000256" key="2">
    <source>
        <dbReference type="SAM" id="SignalP"/>
    </source>
</evidence>
<evidence type="ECO:0000256" key="1">
    <source>
        <dbReference type="ARBA" id="ARBA00008814"/>
    </source>
</evidence>
<keyword evidence="2" id="KW-0732">Signal</keyword>
<dbReference type="KEGG" id="gey:QMQ05_01595"/>
<dbReference type="RefSeq" id="WP_345472444.1">
    <property type="nucleotide sequence ID" value="NZ_CP125942.1"/>
</dbReference>
<gene>
    <name evidence="4" type="ORF">QMQ05_01595</name>
</gene>
<dbReference type="Gene3D" id="3.40.50.1980">
    <property type="entry name" value="Nitrogenase molybdenum iron protein domain"/>
    <property type="match status" value="2"/>
</dbReference>
<dbReference type="EMBL" id="CP125942">
    <property type="protein sequence ID" value="XAO46267.1"/>
    <property type="molecule type" value="Genomic_DNA"/>
</dbReference>
<accession>A0AAU6WFI3</accession>
<dbReference type="AlphaFoldDB" id="A0AAU6WFI3"/>
<dbReference type="PROSITE" id="PS50983">
    <property type="entry name" value="FE_B12_PBP"/>
    <property type="match status" value="1"/>
</dbReference>
<evidence type="ECO:0000259" key="3">
    <source>
        <dbReference type="PROSITE" id="PS50983"/>
    </source>
</evidence>
<comment type="similarity">
    <text evidence="1">Belongs to the bacterial solute-binding protein 8 family.</text>
</comment>
<dbReference type="PROSITE" id="PS51257">
    <property type="entry name" value="PROKAR_LIPOPROTEIN"/>
    <property type="match status" value="1"/>
</dbReference>
<dbReference type="PANTHER" id="PTHR30535">
    <property type="entry name" value="VITAMIN B12-BINDING PROTEIN"/>
    <property type="match status" value="1"/>
</dbReference>
<dbReference type="Pfam" id="PF01497">
    <property type="entry name" value="Peripla_BP_2"/>
    <property type="match status" value="1"/>
</dbReference>
<dbReference type="PANTHER" id="PTHR30535:SF4">
    <property type="entry name" value="HEMIN-BINDING PERIPLASMIC PROTEIN HMUT"/>
    <property type="match status" value="1"/>
</dbReference>
<sequence>MFRKQNISGRLKLTALGLATLLVVTACGNGASKNTIDGSGKALSSVQTLEDPKSYEGPSTAVLSGADIDPIAQHPEAKLPASIVDAQENQVTVTDISRILPIDLYGTSSRVVFDLGLGDNVIGRDTSTTFDEAQDLPVVTQNGHELNAEAILQLAPSVIITDTSLGPWDVIEQMREAGIPVVVLDSERSLETSAEMIEQIASALGVPEEGKKLAERTEADIEKITAQISDIAPEGDRRVRMLMLYARGQSGIYYIFGKGSGADSLITSLGGIDVASEIGWDGMKPMTDEAMVNAEPDLIIMMTKGLESVGGVEGIADSVPAIDLTPAGKNHRIVDMADSQLLSFGPNSAAVLEAMSVAVYAPDAGEDS</sequence>
<dbReference type="SUPFAM" id="SSF53807">
    <property type="entry name" value="Helical backbone' metal receptor"/>
    <property type="match status" value="1"/>
</dbReference>
<evidence type="ECO:0000313" key="4">
    <source>
        <dbReference type="EMBL" id="XAO46267.1"/>
    </source>
</evidence>
<name>A0AAU6WFI3_9MICC</name>
<keyword evidence="5" id="KW-1185">Reference proteome</keyword>